<dbReference type="EMBL" id="SMFU01000008">
    <property type="protein sequence ID" value="TCK06994.1"/>
    <property type="molecule type" value="Genomic_DNA"/>
</dbReference>
<sequence length="300" mass="33199">MDDLNDLYFFSAVVKHNGFSAAARAIGVEKTRLSRRVADLEKRLGLRLLRRSTRSMTLTEAGERFYQQCQKVVDDAEQAYESIAELKNEPSGKVKLSCPVILAQSYLAPILSGFMEAYPKVSLLVVATNRQINFIEERFDLALRVTPAIEDSASLVARELGGASRILVASPDFLERNGHPEKPEDLNAQAIISDIQDGEVQWPLSTADGHSHTLDLTPRLVTNDLRVQVEAAADGVGIALLPEPIASDALRSGELIHVLPEWSGSRHTIYLVYPRPRGMLPSVRSLIDYLVEEIPKTLDD</sequence>
<dbReference type="OrthoDB" id="9815676at2"/>
<dbReference type="GO" id="GO:0006351">
    <property type="term" value="P:DNA-templated transcription"/>
    <property type="evidence" value="ECO:0007669"/>
    <property type="project" value="TreeGrafter"/>
</dbReference>
<dbReference type="InterPro" id="IPR036390">
    <property type="entry name" value="WH_DNA-bd_sf"/>
</dbReference>
<dbReference type="AlphaFoldDB" id="A0A4R1GFI9"/>
<dbReference type="InterPro" id="IPR036388">
    <property type="entry name" value="WH-like_DNA-bd_sf"/>
</dbReference>
<dbReference type="InterPro" id="IPR005119">
    <property type="entry name" value="LysR_subst-bd"/>
</dbReference>
<dbReference type="SUPFAM" id="SSF46785">
    <property type="entry name" value="Winged helix' DNA-binding domain"/>
    <property type="match status" value="1"/>
</dbReference>
<dbReference type="FunFam" id="1.10.10.10:FF:000001">
    <property type="entry name" value="LysR family transcriptional regulator"/>
    <property type="match status" value="1"/>
</dbReference>
<dbReference type="Gene3D" id="3.40.190.290">
    <property type="match status" value="1"/>
</dbReference>
<evidence type="ECO:0000313" key="6">
    <source>
        <dbReference type="EMBL" id="TCK06994.1"/>
    </source>
</evidence>
<keyword evidence="3" id="KW-0238">DNA-binding</keyword>
<proteinExistence type="inferred from homology"/>
<evidence type="ECO:0000256" key="3">
    <source>
        <dbReference type="ARBA" id="ARBA00023125"/>
    </source>
</evidence>
<dbReference type="PROSITE" id="PS50931">
    <property type="entry name" value="HTH_LYSR"/>
    <property type="match status" value="1"/>
</dbReference>
<feature type="domain" description="HTH lysR-type" evidence="5">
    <location>
        <begin position="1"/>
        <end position="59"/>
    </location>
</feature>
<dbReference type="PANTHER" id="PTHR30537:SF31">
    <property type="entry name" value="TRANSCRIPTIONAL REGULATOR, LYSR FAMILY"/>
    <property type="match status" value="1"/>
</dbReference>
<dbReference type="Pfam" id="PF03466">
    <property type="entry name" value="LysR_substrate"/>
    <property type="match status" value="1"/>
</dbReference>
<evidence type="ECO:0000256" key="2">
    <source>
        <dbReference type="ARBA" id="ARBA00023015"/>
    </source>
</evidence>
<gene>
    <name evidence="6" type="ORF">CLV83_1844</name>
</gene>
<comment type="caution">
    <text evidence="6">The sequence shown here is derived from an EMBL/GenBank/DDBJ whole genome shotgun (WGS) entry which is preliminary data.</text>
</comment>
<comment type="similarity">
    <text evidence="1">Belongs to the LysR transcriptional regulatory family.</text>
</comment>
<dbReference type="InterPro" id="IPR058163">
    <property type="entry name" value="LysR-type_TF_proteobact-type"/>
</dbReference>
<dbReference type="RefSeq" id="WP_132290827.1">
    <property type="nucleotide sequence ID" value="NZ_SMFU01000008.1"/>
</dbReference>
<reference evidence="6 7" key="1">
    <citation type="submission" date="2019-03" db="EMBL/GenBank/DDBJ databases">
        <title>Genomic Encyclopedia of Archaeal and Bacterial Type Strains, Phase II (KMG-II): from individual species to whole genera.</title>
        <authorList>
            <person name="Goeker M."/>
        </authorList>
    </citation>
    <scope>NUCLEOTIDE SEQUENCE [LARGE SCALE GENOMIC DNA]</scope>
    <source>
        <strain evidence="6 7">DSM 27697</strain>
    </source>
</reference>
<dbReference type="GO" id="GO:0003700">
    <property type="term" value="F:DNA-binding transcription factor activity"/>
    <property type="evidence" value="ECO:0007669"/>
    <property type="project" value="InterPro"/>
</dbReference>
<dbReference type="Gene3D" id="1.10.10.10">
    <property type="entry name" value="Winged helix-like DNA-binding domain superfamily/Winged helix DNA-binding domain"/>
    <property type="match status" value="1"/>
</dbReference>
<dbReference type="InterPro" id="IPR000847">
    <property type="entry name" value="LysR_HTH_N"/>
</dbReference>
<accession>A0A4R1GFI9</accession>
<organism evidence="6 7">
    <name type="scientific">Marinobacterium mangrovicola</name>
    <dbReference type="NCBI Taxonomy" id="1476959"/>
    <lineage>
        <taxon>Bacteria</taxon>
        <taxon>Pseudomonadati</taxon>
        <taxon>Pseudomonadota</taxon>
        <taxon>Gammaproteobacteria</taxon>
        <taxon>Oceanospirillales</taxon>
        <taxon>Oceanospirillaceae</taxon>
        <taxon>Marinobacterium</taxon>
    </lineage>
</organism>
<keyword evidence="7" id="KW-1185">Reference proteome</keyword>
<name>A0A4R1GFI9_9GAMM</name>
<evidence type="ECO:0000313" key="7">
    <source>
        <dbReference type="Proteomes" id="UP000294546"/>
    </source>
</evidence>
<evidence type="ECO:0000259" key="5">
    <source>
        <dbReference type="PROSITE" id="PS50931"/>
    </source>
</evidence>
<evidence type="ECO:0000256" key="1">
    <source>
        <dbReference type="ARBA" id="ARBA00009437"/>
    </source>
</evidence>
<dbReference type="Proteomes" id="UP000294546">
    <property type="component" value="Unassembled WGS sequence"/>
</dbReference>
<protein>
    <submittedName>
        <fullName evidence="6">LysR family transcriptional regulator</fullName>
    </submittedName>
</protein>
<dbReference type="GO" id="GO:0043565">
    <property type="term" value="F:sequence-specific DNA binding"/>
    <property type="evidence" value="ECO:0007669"/>
    <property type="project" value="TreeGrafter"/>
</dbReference>
<keyword evidence="4" id="KW-0804">Transcription</keyword>
<evidence type="ECO:0000256" key="4">
    <source>
        <dbReference type="ARBA" id="ARBA00023163"/>
    </source>
</evidence>
<dbReference type="Pfam" id="PF00126">
    <property type="entry name" value="HTH_1"/>
    <property type="match status" value="1"/>
</dbReference>
<keyword evidence="2" id="KW-0805">Transcription regulation</keyword>
<dbReference type="PANTHER" id="PTHR30537">
    <property type="entry name" value="HTH-TYPE TRANSCRIPTIONAL REGULATOR"/>
    <property type="match status" value="1"/>
</dbReference>
<dbReference type="SUPFAM" id="SSF53850">
    <property type="entry name" value="Periplasmic binding protein-like II"/>
    <property type="match status" value="1"/>
</dbReference>